<dbReference type="KEGG" id="vg:26627338"/>
<gene>
    <name evidence="1" type="ORF">YenMTG1_015</name>
</gene>
<dbReference type="Pfam" id="PF24050">
    <property type="entry name" value="T4_Cef"/>
    <property type="match status" value="1"/>
</dbReference>
<sequence length="73" mass="8539">MFNREDIVSVVLTQDEFEDILYNPSLTIVQKENTLPGFHLTSVYVYDSPESKKVSYSVYREITVDGAHYYKVR</sequence>
<dbReference type="EMBL" id="KP202158">
    <property type="protein sequence ID" value="AJD81824.1"/>
    <property type="molecule type" value="Genomic_DNA"/>
</dbReference>
<proteinExistence type="predicted"/>
<dbReference type="Proteomes" id="UP000031805">
    <property type="component" value="Segment"/>
</dbReference>
<name>A0A0B5A261_9CAUD</name>
<keyword evidence="2" id="KW-1185">Reference proteome</keyword>
<evidence type="ECO:0000313" key="2">
    <source>
        <dbReference type="Proteomes" id="UP000031805"/>
    </source>
</evidence>
<dbReference type="InterPro" id="IPR056952">
    <property type="entry name" value="T4_Cef"/>
</dbReference>
<protein>
    <submittedName>
        <fullName evidence="1">Modifier of suppressor tRNAs</fullName>
    </submittedName>
</protein>
<accession>A0A0B5A261</accession>
<organism evidence="1 2">
    <name type="scientific">Yersinia phage vB_YenM_TG1</name>
    <dbReference type="NCBI Taxonomy" id="1589265"/>
    <lineage>
        <taxon>Viruses</taxon>
        <taxon>Duplodnaviria</taxon>
        <taxon>Heunggongvirae</taxon>
        <taxon>Uroviricota</taxon>
        <taxon>Caudoviricetes</taxon>
        <taxon>Pantevenvirales</taxon>
        <taxon>Straboviridae</taxon>
        <taxon>Tevenvirinae</taxon>
        <taxon>Tegunavirus</taxon>
        <taxon>Tegunavirus yenmtg1</taxon>
    </lineage>
</organism>
<evidence type="ECO:0000313" key="1">
    <source>
        <dbReference type="EMBL" id="AJD81824.1"/>
    </source>
</evidence>
<reference evidence="1 2" key="1">
    <citation type="submission" date="2014-11" db="EMBL/GenBank/DDBJ databases">
        <title>Complete genome sequence of vB_YenM_TG1, a broad host range bacteriophage which infects Yersinia enterocolitica.</title>
        <authorList>
            <person name="Leon-Velarde C.G."/>
            <person name="Kropinski A.M."/>
            <person name="Chen S."/>
            <person name="Griffiths M.W."/>
            <person name="Odumeru J.A."/>
        </authorList>
    </citation>
    <scope>NUCLEOTIDE SEQUENCE [LARGE SCALE GENOMIC DNA]</scope>
</reference>
<dbReference type="GeneID" id="26627338"/>
<dbReference type="RefSeq" id="YP_009200276.1">
    <property type="nucleotide sequence ID" value="NC_028820.1"/>
</dbReference>